<feature type="transmembrane region" description="Helical" evidence="13">
    <location>
        <begin position="319"/>
        <end position="341"/>
    </location>
</feature>
<reference evidence="17" key="2">
    <citation type="submission" date="2022-10" db="EMBL/GenBank/DDBJ databases">
        <authorList>
            <consortium name="ENA_rothamsted_submissions"/>
            <consortium name="culmorum"/>
            <person name="King R."/>
        </authorList>
    </citation>
    <scope>NUCLEOTIDE SEQUENCE</scope>
</reference>
<evidence type="ECO:0000256" key="9">
    <source>
        <dbReference type="ARBA" id="ARBA00023170"/>
    </source>
</evidence>
<accession>A0A9N9S1X8</accession>
<evidence type="ECO:0000256" key="13">
    <source>
        <dbReference type="SAM" id="Phobius"/>
    </source>
</evidence>
<evidence type="ECO:0000256" key="14">
    <source>
        <dbReference type="SAM" id="SignalP"/>
    </source>
</evidence>
<keyword evidence="9" id="KW-0675">Receptor</keyword>
<dbReference type="PANTHER" id="PTHR42643">
    <property type="entry name" value="IONOTROPIC RECEPTOR 20A-RELATED"/>
    <property type="match status" value="1"/>
</dbReference>
<evidence type="ECO:0000256" key="5">
    <source>
        <dbReference type="ARBA" id="ARBA00022692"/>
    </source>
</evidence>
<evidence type="ECO:0000256" key="6">
    <source>
        <dbReference type="ARBA" id="ARBA00022989"/>
    </source>
</evidence>
<dbReference type="Pfam" id="PF10613">
    <property type="entry name" value="Lig_chan-Glu_bd"/>
    <property type="match status" value="1"/>
</dbReference>
<evidence type="ECO:0000256" key="8">
    <source>
        <dbReference type="ARBA" id="ARBA00023136"/>
    </source>
</evidence>
<keyword evidence="11" id="KW-1071">Ligand-gated ion channel</keyword>
<gene>
    <name evidence="17" type="ORF">CHIRRI_LOCUS10218</name>
</gene>
<dbReference type="InterPro" id="IPR052192">
    <property type="entry name" value="Insect_Ionotropic_Sensory_Rcpt"/>
</dbReference>
<keyword evidence="4" id="KW-1003">Cell membrane</keyword>
<keyword evidence="5 13" id="KW-0812">Transmembrane</keyword>
<feature type="transmembrane region" description="Helical" evidence="13">
    <location>
        <begin position="572"/>
        <end position="594"/>
    </location>
</feature>
<dbReference type="InterPro" id="IPR001320">
    <property type="entry name" value="Iontro_rcpt_C"/>
</dbReference>
<evidence type="ECO:0000256" key="2">
    <source>
        <dbReference type="ARBA" id="ARBA00008685"/>
    </source>
</evidence>
<feature type="domain" description="Ionotropic glutamate receptor C-terminal" evidence="15">
    <location>
        <begin position="319"/>
        <end position="580"/>
    </location>
</feature>
<name>A0A9N9S1X8_9DIPT</name>
<organism evidence="17 18">
    <name type="scientific">Chironomus riparius</name>
    <dbReference type="NCBI Taxonomy" id="315576"/>
    <lineage>
        <taxon>Eukaryota</taxon>
        <taxon>Metazoa</taxon>
        <taxon>Ecdysozoa</taxon>
        <taxon>Arthropoda</taxon>
        <taxon>Hexapoda</taxon>
        <taxon>Insecta</taxon>
        <taxon>Pterygota</taxon>
        <taxon>Neoptera</taxon>
        <taxon>Endopterygota</taxon>
        <taxon>Diptera</taxon>
        <taxon>Nematocera</taxon>
        <taxon>Chironomoidea</taxon>
        <taxon>Chironomidae</taxon>
        <taxon>Chironominae</taxon>
        <taxon>Chironomus</taxon>
    </lineage>
</organism>
<dbReference type="EMBL" id="OU895879">
    <property type="protein sequence ID" value="CAG9807369.1"/>
    <property type="molecule type" value="Genomic_DNA"/>
</dbReference>
<sequence length="610" mass="71033">MMPRKSSFLVLHCLLISLANGRNISEVTEVITSILNLINNSRSIDIKTCWLFDEQLELMKALNKKYILAKVEKRQEIFYDNSHRNWLLIDANCEEELEFLTKLSNIEFSKINIIAFINDTNLQKLQFSINSEFFYLLENLTAIKVKQAYRPSNGYSLVIENFGTWYKDQRIFIDHRQIKITSMRRRNFNLLQLNASLVTTNNFSKFNLDNYHDTHIDTITKLNYKLTNLVIEWLNASAGYSFVDTWGYKNNKTNEWNGMIGELINNKADIGASPLFLTSDRIDVIDYLICTSQTRSKFVFRSPKLSFTENVFVLPFHEDVWICLIISPFIAALFLYFSLFTEWKSNIGIIKPSLNDSFFTLYCAITQQGIVQVPKAYGSRLIMYISFTAFMFLYASYSANIVALLQSPSNKIQTLADLLNSRLEFGVDDTVFNHFYFKHADENVRREIYLNKIRRKDGGENFYNMSEGIGRVRDGHFAFHMEVGVGYKFVSEIFQEDEKCGLQEIQYLQVIDPFYAVRKKSPYKEHFKIGLLRLQEHGLQARENARFYTKKPKCHSGNSNFVSVGMIDTRPAFLIFGYGLGCAMTLMLIEKAYYRYFGEISFKKCVKKRP</sequence>
<dbReference type="Proteomes" id="UP001153620">
    <property type="component" value="Chromosome 3"/>
</dbReference>
<evidence type="ECO:0000313" key="17">
    <source>
        <dbReference type="EMBL" id="CAG9807369.1"/>
    </source>
</evidence>
<evidence type="ECO:0000256" key="3">
    <source>
        <dbReference type="ARBA" id="ARBA00022448"/>
    </source>
</evidence>
<proteinExistence type="inferred from homology"/>
<evidence type="ECO:0008006" key="19">
    <source>
        <dbReference type="Google" id="ProtNLM"/>
    </source>
</evidence>
<evidence type="ECO:0000256" key="7">
    <source>
        <dbReference type="ARBA" id="ARBA00023065"/>
    </source>
</evidence>
<keyword evidence="10" id="KW-0325">Glycoprotein</keyword>
<dbReference type="AlphaFoldDB" id="A0A9N9S1X8"/>
<dbReference type="Pfam" id="PF00060">
    <property type="entry name" value="Lig_chan"/>
    <property type="match status" value="1"/>
</dbReference>
<protein>
    <recommendedName>
        <fullName evidence="19">Ionotropic receptor</fullName>
    </recommendedName>
</protein>
<comment type="subcellular location">
    <subcellularLocation>
        <location evidence="1">Cell membrane</location>
        <topology evidence="1">Multi-pass membrane protein</topology>
    </subcellularLocation>
</comment>
<keyword evidence="6 13" id="KW-1133">Transmembrane helix</keyword>
<dbReference type="Gene3D" id="1.10.287.70">
    <property type="match status" value="1"/>
</dbReference>
<evidence type="ECO:0000256" key="12">
    <source>
        <dbReference type="ARBA" id="ARBA00023303"/>
    </source>
</evidence>
<keyword evidence="3" id="KW-0813">Transport</keyword>
<dbReference type="GO" id="GO:0005886">
    <property type="term" value="C:plasma membrane"/>
    <property type="evidence" value="ECO:0007669"/>
    <property type="project" value="UniProtKB-SubCell"/>
</dbReference>
<keyword evidence="18" id="KW-1185">Reference proteome</keyword>
<feature type="signal peptide" evidence="14">
    <location>
        <begin position="1"/>
        <end position="21"/>
    </location>
</feature>
<evidence type="ECO:0000259" key="15">
    <source>
        <dbReference type="Pfam" id="PF00060"/>
    </source>
</evidence>
<feature type="chain" id="PRO_5040211879" description="Ionotropic receptor" evidence="14">
    <location>
        <begin position="22"/>
        <end position="610"/>
    </location>
</feature>
<evidence type="ECO:0000313" key="18">
    <source>
        <dbReference type="Proteomes" id="UP001153620"/>
    </source>
</evidence>
<evidence type="ECO:0000256" key="10">
    <source>
        <dbReference type="ARBA" id="ARBA00023180"/>
    </source>
</evidence>
<keyword evidence="14" id="KW-0732">Signal</keyword>
<dbReference type="PANTHER" id="PTHR42643:SF33">
    <property type="entry name" value="GLUTAMATE RECEPTOR 2-LIKE PROTEIN"/>
    <property type="match status" value="1"/>
</dbReference>
<reference evidence="17" key="1">
    <citation type="submission" date="2022-01" db="EMBL/GenBank/DDBJ databases">
        <authorList>
            <person name="King R."/>
        </authorList>
    </citation>
    <scope>NUCLEOTIDE SEQUENCE</scope>
</reference>
<evidence type="ECO:0000256" key="11">
    <source>
        <dbReference type="ARBA" id="ARBA00023286"/>
    </source>
</evidence>
<dbReference type="GO" id="GO:0015276">
    <property type="term" value="F:ligand-gated monoatomic ion channel activity"/>
    <property type="evidence" value="ECO:0007669"/>
    <property type="project" value="InterPro"/>
</dbReference>
<comment type="similarity">
    <text evidence="2">Belongs to the glutamate-gated ion channel (TC 1.A.10.1) family.</text>
</comment>
<dbReference type="Gene3D" id="3.40.190.10">
    <property type="entry name" value="Periplasmic binding protein-like II"/>
    <property type="match status" value="1"/>
</dbReference>
<keyword evidence="12" id="KW-0407">Ion channel</keyword>
<evidence type="ECO:0000256" key="1">
    <source>
        <dbReference type="ARBA" id="ARBA00004651"/>
    </source>
</evidence>
<evidence type="ECO:0000259" key="16">
    <source>
        <dbReference type="Pfam" id="PF10613"/>
    </source>
</evidence>
<keyword evidence="8 13" id="KW-0472">Membrane</keyword>
<evidence type="ECO:0000256" key="4">
    <source>
        <dbReference type="ARBA" id="ARBA00022475"/>
    </source>
</evidence>
<dbReference type="OrthoDB" id="6117597at2759"/>
<feature type="transmembrane region" description="Helical" evidence="13">
    <location>
        <begin position="381"/>
        <end position="405"/>
    </location>
</feature>
<keyword evidence="7" id="KW-0406">Ion transport</keyword>
<dbReference type="SUPFAM" id="SSF53850">
    <property type="entry name" value="Periplasmic binding protein-like II"/>
    <property type="match status" value="1"/>
</dbReference>
<dbReference type="GO" id="GO:0050906">
    <property type="term" value="P:detection of stimulus involved in sensory perception"/>
    <property type="evidence" value="ECO:0007669"/>
    <property type="project" value="UniProtKB-ARBA"/>
</dbReference>
<feature type="domain" description="Ionotropic glutamate receptor L-glutamate and glycine-binding" evidence="16">
    <location>
        <begin position="244"/>
        <end position="289"/>
    </location>
</feature>
<dbReference type="InterPro" id="IPR019594">
    <property type="entry name" value="Glu/Gly-bd"/>
</dbReference>